<reference evidence="1" key="1">
    <citation type="journal article" date="2009" name="Rice">
        <title>De Novo Next Generation Sequencing of Plant Genomes.</title>
        <authorList>
            <person name="Rounsley S."/>
            <person name="Marri P.R."/>
            <person name="Yu Y."/>
            <person name="He R."/>
            <person name="Sisneros N."/>
            <person name="Goicoechea J.L."/>
            <person name="Lee S.J."/>
            <person name="Angelova A."/>
            <person name="Kudrna D."/>
            <person name="Luo M."/>
            <person name="Affourtit J."/>
            <person name="Desany B."/>
            <person name="Knight J."/>
            <person name="Niazi F."/>
            <person name="Egholm M."/>
            <person name="Wing R.A."/>
        </authorList>
    </citation>
    <scope>NUCLEOTIDE SEQUENCE [LARGE SCALE GENOMIC DNA]</scope>
    <source>
        <strain evidence="1">cv. IRGC 105608</strain>
    </source>
</reference>
<organism evidence="1">
    <name type="scientific">Oryza barthii</name>
    <dbReference type="NCBI Taxonomy" id="65489"/>
    <lineage>
        <taxon>Eukaryota</taxon>
        <taxon>Viridiplantae</taxon>
        <taxon>Streptophyta</taxon>
        <taxon>Embryophyta</taxon>
        <taxon>Tracheophyta</taxon>
        <taxon>Spermatophyta</taxon>
        <taxon>Magnoliopsida</taxon>
        <taxon>Liliopsida</taxon>
        <taxon>Poales</taxon>
        <taxon>Poaceae</taxon>
        <taxon>BOP clade</taxon>
        <taxon>Oryzoideae</taxon>
        <taxon>Oryzeae</taxon>
        <taxon>Oryzinae</taxon>
        <taxon>Oryza</taxon>
    </lineage>
</organism>
<evidence type="ECO:0000313" key="1">
    <source>
        <dbReference type="EnsemblPlants" id="OBART03G22710.1"/>
    </source>
</evidence>
<reference evidence="1" key="2">
    <citation type="submission" date="2015-03" db="UniProtKB">
        <authorList>
            <consortium name="EnsemblPlants"/>
        </authorList>
    </citation>
    <scope>IDENTIFICATION</scope>
</reference>
<proteinExistence type="predicted"/>
<dbReference type="Proteomes" id="UP000026960">
    <property type="component" value="Chromosome 3"/>
</dbReference>
<keyword evidence="2" id="KW-1185">Reference proteome</keyword>
<sequence>MSSVDKIVNATFNNKLEHTMTSYFDKRIASFMNSKFGSHAINLPSTSVASTSQAPIHHILAKSMGDHATCRE</sequence>
<accession>A0A0D3FK89</accession>
<protein>
    <submittedName>
        <fullName evidence="1">Uncharacterized protein</fullName>
    </submittedName>
</protein>
<dbReference type="AlphaFoldDB" id="A0A0D3FK89"/>
<dbReference type="EnsemblPlants" id="OBART03G22710.1">
    <property type="protein sequence ID" value="OBART03G22710.1"/>
    <property type="gene ID" value="OBART03G22710"/>
</dbReference>
<evidence type="ECO:0000313" key="2">
    <source>
        <dbReference type="Proteomes" id="UP000026960"/>
    </source>
</evidence>
<dbReference type="Gramene" id="OBART03G22710.1">
    <property type="protein sequence ID" value="OBART03G22710.1"/>
    <property type="gene ID" value="OBART03G22710"/>
</dbReference>
<dbReference type="HOGENOM" id="CLU_2726153_0_0_1"/>
<name>A0A0D3FK89_9ORYZ</name>
<dbReference type="PaxDb" id="65489-OBART03G22710.1"/>